<protein>
    <recommendedName>
        <fullName evidence="6">Nucleotidyl transferase AbiEii/AbiGii toxin family protein</fullName>
    </recommendedName>
</protein>
<evidence type="ECO:0000313" key="3">
    <source>
        <dbReference type="EMBL" id="SOH02996.1"/>
    </source>
</evidence>
<evidence type="ECO:0008006" key="6">
    <source>
        <dbReference type="Google" id="ProtNLM"/>
    </source>
</evidence>
<gene>
    <name evidence="2" type="ORF">KsCSTR_33810</name>
    <name evidence="3" type="ORF">KSMBR1_0482</name>
    <name evidence="1" type="ORF">kuste4096</name>
</gene>
<evidence type="ECO:0000313" key="2">
    <source>
        <dbReference type="EMBL" id="QII12760.1"/>
    </source>
</evidence>
<dbReference type="AlphaFoldDB" id="Q1Q4B8"/>
<dbReference type="Gene3D" id="3.10.450.620">
    <property type="entry name" value="JHP933, nucleotidyltransferase-like core domain"/>
    <property type="match status" value="1"/>
</dbReference>
<reference evidence="1" key="1">
    <citation type="journal article" date="2006" name="Nature">
        <title>Deciphering the evolution and metabolism of an anammox bacterium from a community genome.</title>
        <authorList>
            <person name="Strous M."/>
            <person name="Pelletier E."/>
            <person name="Mangenot S."/>
            <person name="Rattei T."/>
            <person name="Lehner A."/>
            <person name="Taylor M.W."/>
            <person name="Horn M."/>
            <person name="Daims H."/>
            <person name="Bartol-Mavel D."/>
            <person name="Wincker P."/>
            <person name="Barbe V."/>
            <person name="Fonknechten N."/>
            <person name="Vallenet D."/>
            <person name="Segurens B."/>
            <person name="Schenowitz-Truong C."/>
            <person name="Medigue C."/>
            <person name="Collingro A."/>
            <person name="Snel B."/>
            <person name="Dutilh B.E."/>
            <person name="OpDenCamp H.J.M."/>
            <person name="vanDerDrift C."/>
            <person name="Cirpus I."/>
            <person name="vanDePas-Schoonen K.T."/>
            <person name="Harhangi H.R."/>
            <person name="vanNiftrik L."/>
            <person name="Schmid M."/>
            <person name="Keltjens J."/>
            <person name="vanDeVossenberg J."/>
            <person name="Kartal B."/>
            <person name="Meier H."/>
            <person name="Frishman D."/>
            <person name="Huynen M.A."/>
            <person name="Mewes H."/>
            <person name="Weissenbach J."/>
            <person name="Jetten M.S.M."/>
            <person name="Wagner M."/>
            <person name="LePaslier D."/>
        </authorList>
    </citation>
    <scope>NUCLEOTIDE SEQUENCE</scope>
</reference>
<evidence type="ECO:0000313" key="4">
    <source>
        <dbReference type="Proteomes" id="UP000221734"/>
    </source>
</evidence>
<sequence length="279" mass="33242">MIPFRELSKKSVEWGVPIETVDKDWVLGHYLNGLYNRSLFKECFRFKGGTCLRKLYFKHFRFSEDLDFSGLIEVEREKIKKELEIIHDIIYQNAGILFGPIQIKNMQSNDRLMGYEFKIPFWGAKHRDKIVPPERWRTSIKIDISLREPILSPPVSKNIFHLYSDSKDITAKIQSYSIEEIYAEKLRTILQRGWPRDYYDLWYLSIFCSESLRFKEIALLFEKKCKLKEIEFKRIDSFFHGVEQVKENWKPSLGSHLRELPDSDRVLDELKNTLGKIFS</sequence>
<reference evidence="2 5" key="5">
    <citation type="submission" date="2020-02" db="EMBL/GenBank/DDBJ databases">
        <title>Newly sequenced genome of strain CSTR1 showed variability in Candidatus Kuenenia stuttgartiensis genomes.</title>
        <authorList>
            <person name="Ding C."/>
            <person name="Adrian L."/>
        </authorList>
    </citation>
    <scope>NUCLEOTIDE SEQUENCE [LARGE SCALE GENOMIC DNA]</scope>
    <source>
        <strain evidence="2 5">CSTR1</strain>
    </source>
</reference>
<reference evidence="1" key="2">
    <citation type="submission" date="2006-01" db="EMBL/GenBank/DDBJ databases">
        <authorList>
            <person name="Genoscope"/>
        </authorList>
    </citation>
    <scope>NUCLEOTIDE SEQUENCE</scope>
</reference>
<proteinExistence type="predicted"/>
<dbReference type="RefSeq" id="WP_099323897.1">
    <property type="nucleotide sequence ID" value="NZ_CP049055.1"/>
</dbReference>
<evidence type="ECO:0000313" key="5">
    <source>
        <dbReference type="Proteomes" id="UP000501926"/>
    </source>
</evidence>
<reference evidence="3" key="3">
    <citation type="submission" date="2017-10" db="EMBL/GenBank/DDBJ databases">
        <authorList>
            <person name="Banno H."/>
            <person name="Chua N.-H."/>
        </authorList>
    </citation>
    <scope>NUCLEOTIDE SEQUENCE [LARGE SCALE GENOMIC DNA]</scope>
    <source>
        <strain evidence="3">Kuenenia_mbr1_ru-nijmegen</strain>
    </source>
</reference>
<dbReference type="Proteomes" id="UP000221734">
    <property type="component" value="Chromosome Kuenenia_stuttgartiensis_MBR1"/>
</dbReference>
<organism evidence="1">
    <name type="scientific">Kuenenia stuttgartiensis</name>
    <dbReference type="NCBI Taxonomy" id="174633"/>
    <lineage>
        <taxon>Bacteria</taxon>
        <taxon>Pseudomonadati</taxon>
        <taxon>Planctomycetota</taxon>
        <taxon>Candidatus Brocadiia</taxon>
        <taxon>Candidatus Brocadiales</taxon>
        <taxon>Candidatus Brocadiaceae</taxon>
        <taxon>Candidatus Kuenenia</taxon>
    </lineage>
</organism>
<evidence type="ECO:0000313" key="1">
    <source>
        <dbReference type="EMBL" id="CAJ74858.1"/>
    </source>
</evidence>
<accession>Q1Q4B8</accession>
<name>Q1Q4B8_KUEST</name>
<dbReference type="EMBL" id="CP049055">
    <property type="protein sequence ID" value="QII12760.1"/>
    <property type="molecule type" value="Genomic_DNA"/>
</dbReference>
<dbReference type="Pfam" id="PF08843">
    <property type="entry name" value="AbiEii"/>
    <property type="match status" value="1"/>
</dbReference>
<dbReference type="EMBL" id="CT573071">
    <property type="protein sequence ID" value="CAJ74858.1"/>
    <property type="molecule type" value="Genomic_DNA"/>
</dbReference>
<dbReference type="Proteomes" id="UP000501926">
    <property type="component" value="Chromosome"/>
</dbReference>
<reference evidence="4" key="4">
    <citation type="submission" date="2017-10" db="EMBL/GenBank/DDBJ databases">
        <authorList>
            <person name="Frank J."/>
        </authorList>
    </citation>
    <scope>NUCLEOTIDE SEQUENCE [LARGE SCALE GENOMIC DNA]</scope>
</reference>
<dbReference type="InterPro" id="IPR014942">
    <property type="entry name" value="AbiEii"/>
</dbReference>
<dbReference type="OrthoDB" id="158131at2"/>
<keyword evidence="4" id="KW-1185">Reference proteome</keyword>
<dbReference type="EMBL" id="LT934425">
    <property type="protein sequence ID" value="SOH02996.1"/>
    <property type="molecule type" value="Genomic_DNA"/>
</dbReference>
<dbReference type="KEGG" id="kst:KSMBR1_0482"/>